<evidence type="ECO:0000313" key="1">
    <source>
        <dbReference type="EMBL" id="MFH6605173.1"/>
    </source>
</evidence>
<sequence length="54" mass="6391">MENSITPKDLKKTVKDVGILPLDFEGMHQISKEYYQKYVEPLVESTFTRLMNER</sequence>
<reference evidence="1" key="1">
    <citation type="submission" date="2024-09" db="EMBL/GenBank/DDBJ databases">
        <authorList>
            <person name="Liu J."/>
        </authorList>
    </citation>
    <scope>NUCLEOTIDE SEQUENCE</scope>
    <source>
        <strain evidence="1">NBU2967</strain>
    </source>
</reference>
<dbReference type="Proteomes" id="UP001595191">
    <property type="component" value="Unassembled WGS sequence"/>
</dbReference>
<comment type="caution">
    <text evidence="1">The sequence shown here is derived from an EMBL/GenBank/DDBJ whole genome shotgun (WGS) entry which is preliminary data.</text>
</comment>
<proteinExistence type="predicted"/>
<evidence type="ECO:0000313" key="2">
    <source>
        <dbReference type="Proteomes" id="UP001595191"/>
    </source>
</evidence>
<keyword evidence="2" id="KW-1185">Reference proteome</keyword>
<dbReference type="EMBL" id="JBHFPV010000010">
    <property type="protein sequence ID" value="MFH6605173.1"/>
    <property type="molecule type" value="Genomic_DNA"/>
</dbReference>
<gene>
    <name evidence="1" type="ORF">ACEZ3G_16960</name>
</gene>
<organism evidence="1 2">
    <name type="scientific">Meishania litoralis</name>
    <dbReference type="NCBI Taxonomy" id="3434685"/>
    <lineage>
        <taxon>Bacteria</taxon>
        <taxon>Pseudomonadati</taxon>
        <taxon>Bacteroidota</taxon>
        <taxon>Flavobacteriia</taxon>
        <taxon>Flavobacteriales</taxon>
        <taxon>Flavobacteriaceae</taxon>
        <taxon>Meishania</taxon>
    </lineage>
</organism>
<name>A0ACC7LN07_9FLAO</name>
<protein>
    <submittedName>
        <fullName evidence="1">Uncharacterized protein</fullName>
    </submittedName>
</protein>
<accession>A0ACC7LN07</accession>